<dbReference type="CDD" id="cd06422">
    <property type="entry name" value="NTP_transferase_like_1"/>
    <property type="match status" value="1"/>
</dbReference>
<sequence length="233" mass="25934">MVMAAGHGTRMRPLTDMTCKALVKVDGKPLIDHMLDRLLAAGICRVVVNVHSHADKLVSHLHQRKDGLEIVISDERAKLLETGGGLVKALPLLGESPFLICNIDALWIEFEPVLKGLISAWQPDKMDELFLLAPTRDCLGYHGQGDFHLDGQGRISFNGPTMRPYVYAGIEIFKPELAYGFECEPFSRTQIWNPVFARKGAYGYVMNGYWMHVGDPDARKAAEIVMKQARSDG</sequence>
<keyword evidence="2" id="KW-0548">Nucleotidyltransferase</keyword>
<dbReference type="Proteomes" id="UP000885830">
    <property type="component" value="Unassembled WGS sequence"/>
</dbReference>
<dbReference type="Pfam" id="PF00483">
    <property type="entry name" value="NTP_transferase"/>
    <property type="match status" value="1"/>
</dbReference>
<dbReference type="InterPro" id="IPR050065">
    <property type="entry name" value="GlmU-like"/>
</dbReference>
<evidence type="ECO:0000259" key="3">
    <source>
        <dbReference type="Pfam" id="PF00483"/>
    </source>
</evidence>
<comment type="caution">
    <text evidence="4">The sequence shown here is derived from an EMBL/GenBank/DDBJ whole genome shotgun (WGS) entry which is preliminary data.</text>
</comment>
<dbReference type="GO" id="GO:0016779">
    <property type="term" value="F:nucleotidyltransferase activity"/>
    <property type="evidence" value="ECO:0007669"/>
    <property type="project" value="UniProtKB-KW"/>
</dbReference>
<dbReference type="AlphaFoldDB" id="A0A7C5M0U6"/>
<accession>A0A7C5M0U6</accession>
<dbReference type="InterPro" id="IPR005835">
    <property type="entry name" value="NTP_transferase_dom"/>
</dbReference>
<protein>
    <submittedName>
        <fullName evidence="4">Nucleotidyltransferase family protein</fullName>
    </submittedName>
</protein>
<dbReference type="PANTHER" id="PTHR43584">
    <property type="entry name" value="NUCLEOTIDYL TRANSFERASE"/>
    <property type="match status" value="1"/>
</dbReference>
<evidence type="ECO:0000313" key="4">
    <source>
        <dbReference type="EMBL" id="HHL42851.1"/>
    </source>
</evidence>
<keyword evidence="1" id="KW-0808">Transferase</keyword>
<evidence type="ECO:0000256" key="1">
    <source>
        <dbReference type="ARBA" id="ARBA00022679"/>
    </source>
</evidence>
<proteinExistence type="predicted"/>
<gene>
    <name evidence="4" type="ORF">ENJ42_04470</name>
</gene>
<name>A0A7C5M0U6_9PROT</name>
<dbReference type="EMBL" id="DRMJ01000222">
    <property type="protein sequence ID" value="HHL42851.1"/>
    <property type="molecule type" value="Genomic_DNA"/>
</dbReference>
<dbReference type="Gene3D" id="3.90.550.10">
    <property type="entry name" value="Spore Coat Polysaccharide Biosynthesis Protein SpsA, Chain A"/>
    <property type="match status" value="1"/>
</dbReference>
<dbReference type="SUPFAM" id="SSF53448">
    <property type="entry name" value="Nucleotide-diphospho-sugar transferases"/>
    <property type="match status" value="1"/>
</dbReference>
<evidence type="ECO:0000256" key="2">
    <source>
        <dbReference type="ARBA" id="ARBA00022695"/>
    </source>
</evidence>
<reference evidence="4" key="1">
    <citation type="journal article" date="2020" name="mSystems">
        <title>Genome- and Community-Level Interaction Insights into Carbon Utilization and Element Cycling Functions of Hydrothermarchaeota in Hydrothermal Sediment.</title>
        <authorList>
            <person name="Zhou Z."/>
            <person name="Liu Y."/>
            <person name="Xu W."/>
            <person name="Pan J."/>
            <person name="Luo Z.H."/>
            <person name="Li M."/>
        </authorList>
    </citation>
    <scope>NUCLEOTIDE SEQUENCE [LARGE SCALE GENOMIC DNA]</scope>
    <source>
        <strain evidence="4">HyVt-485</strain>
    </source>
</reference>
<feature type="domain" description="Nucleotidyl transferase" evidence="3">
    <location>
        <begin position="1"/>
        <end position="106"/>
    </location>
</feature>
<dbReference type="PANTHER" id="PTHR43584:SF8">
    <property type="entry name" value="N-ACETYLMURAMATE ALPHA-1-PHOSPHATE URIDYLYLTRANSFERASE"/>
    <property type="match status" value="1"/>
</dbReference>
<dbReference type="InterPro" id="IPR029044">
    <property type="entry name" value="Nucleotide-diphossugar_trans"/>
</dbReference>
<organism evidence="4">
    <name type="scientific">Hellea balneolensis</name>
    <dbReference type="NCBI Taxonomy" id="287478"/>
    <lineage>
        <taxon>Bacteria</taxon>
        <taxon>Pseudomonadati</taxon>
        <taxon>Pseudomonadota</taxon>
        <taxon>Alphaproteobacteria</taxon>
        <taxon>Maricaulales</taxon>
        <taxon>Robiginitomaculaceae</taxon>
        <taxon>Hellea</taxon>
    </lineage>
</organism>